<gene>
    <name evidence="1" type="ORF">QFC22_001896</name>
</gene>
<organism evidence="1 2">
    <name type="scientific">Naganishia vaughanmartiniae</name>
    <dbReference type="NCBI Taxonomy" id="1424756"/>
    <lineage>
        <taxon>Eukaryota</taxon>
        <taxon>Fungi</taxon>
        <taxon>Dikarya</taxon>
        <taxon>Basidiomycota</taxon>
        <taxon>Agaricomycotina</taxon>
        <taxon>Tremellomycetes</taxon>
        <taxon>Filobasidiales</taxon>
        <taxon>Filobasidiaceae</taxon>
        <taxon>Naganishia</taxon>
    </lineage>
</organism>
<sequence>MNDEWTPFVLRPQKAFEVLELEMPPTVVLAKMSERPKGTPRTQVNELRIMENANETLMMMDMQGSLRKVLVAYKGIQRLALDFGIDKGALEPGRKKTVFSAIQMDQLPDLRHLTLRYEPCFDPSTTRVEPFNLSSNLPNIARRITTHLCYLTAMCNRSDSPDEELEDRQDYPSQ</sequence>
<protein>
    <submittedName>
        <fullName evidence="1">Uncharacterized protein</fullName>
    </submittedName>
</protein>
<dbReference type="Proteomes" id="UP001243375">
    <property type="component" value="Unassembled WGS sequence"/>
</dbReference>
<accession>A0ACC2XEK2</accession>
<keyword evidence="2" id="KW-1185">Reference proteome</keyword>
<proteinExistence type="predicted"/>
<dbReference type="EMBL" id="JASBWU010000004">
    <property type="protein sequence ID" value="KAJ9122470.1"/>
    <property type="molecule type" value="Genomic_DNA"/>
</dbReference>
<reference evidence="1" key="1">
    <citation type="submission" date="2023-04" db="EMBL/GenBank/DDBJ databases">
        <title>Draft Genome sequencing of Naganishia species isolated from polar environments using Oxford Nanopore Technology.</title>
        <authorList>
            <person name="Leo P."/>
            <person name="Venkateswaran K."/>
        </authorList>
    </citation>
    <scope>NUCLEOTIDE SEQUENCE</scope>
    <source>
        <strain evidence="1">MNA-CCFEE 5425</strain>
    </source>
</reference>
<name>A0ACC2XEK2_9TREE</name>
<comment type="caution">
    <text evidence="1">The sequence shown here is derived from an EMBL/GenBank/DDBJ whole genome shotgun (WGS) entry which is preliminary data.</text>
</comment>
<evidence type="ECO:0000313" key="1">
    <source>
        <dbReference type="EMBL" id="KAJ9122470.1"/>
    </source>
</evidence>
<evidence type="ECO:0000313" key="2">
    <source>
        <dbReference type="Proteomes" id="UP001243375"/>
    </source>
</evidence>